<keyword evidence="4" id="KW-1185">Reference proteome</keyword>
<evidence type="ECO:0000313" key="4">
    <source>
        <dbReference type="Proteomes" id="UP000268829"/>
    </source>
</evidence>
<proteinExistence type="predicted"/>
<organism evidence="3 4">
    <name type="scientific">Brevibacillus gelatini</name>
    <dbReference type="NCBI Taxonomy" id="1655277"/>
    <lineage>
        <taxon>Bacteria</taxon>
        <taxon>Bacillati</taxon>
        <taxon>Bacillota</taxon>
        <taxon>Bacilli</taxon>
        <taxon>Bacillales</taxon>
        <taxon>Paenibacillaceae</taxon>
        <taxon>Brevibacillus</taxon>
    </lineage>
</organism>
<evidence type="ECO:0000259" key="2">
    <source>
        <dbReference type="Pfam" id="PF14411"/>
    </source>
</evidence>
<evidence type="ECO:0000313" key="3">
    <source>
        <dbReference type="EMBL" id="RNB50518.1"/>
    </source>
</evidence>
<feature type="domain" description="LHH" evidence="2">
    <location>
        <begin position="79"/>
        <end position="127"/>
    </location>
</feature>
<dbReference type="InterPro" id="IPR026834">
    <property type="entry name" value="LHH"/>
</dbReference>
<feature type="compositionally biased region" description="Basic and acidic residues" evidence="1">
    <location>
        <begin position="20"/>
        <end position="30"/>
    </location>
</feature>
<dbReference type="OrthoDB" id="7182479at2"/>
<dbReference type="Proteomes" id="UP000268829">
    <property type="component" value="Unassembled WGS sequence"/>
</dbReference>
<dbReference type="EMBL" id="RHHS01000079">
    <property type="protein sequence ID" value="RNB50518.1"/>
    <property type="molecule type" value="Genomic_DNA"/>
</dbReference>
<protein>
    <recommendedName>
        <fullName evidence="2">LHH domain-containing protein</fullName>
    </recommendedName>
</protein>
<accession>A0A3M8AH28</accession>
<sequence>MKAAKTENKAVSVGRTANQKKWDEVYKKSDSPGGGKSANKATKGTGKGSNYTKVEFQGRKVYQRNDIDWNMVDPDTGLTNLERMQMGWAPVGKDGKKISLHHILQVEPGPMVEILQTVHQKNYKVLHGLLEKTKYKRLRSLNSISSKANKPIEEIEKIRKERKAKKQRSFRNDPNLDKQYNKFREEYWIWRAEEYIKTLKD</sequence>
<dbReference type="AlphaFoldDB" id="A0A3M8AH28"/>
<evidence type="ECO:0000256" key="1">
    <source>
        <dbReference type="SAM" id="MobiDB-lite"/>
    </source>
</evidence>
<dbReference type="Pfam" id="PF14411">
    <property type="entry name" value="LHH"/>
    <property type="match status" value="2"/>
</dbReference>
<name>A0A3M8AH28_9BACL</name>
<reference evidence="3 4" key="1">
    <citation type="submission" date="2018-10" db="EMBL/GenBank/DDBJ databases">
        <title>Phylogenomics of Brevibacillus.</title>
        <authorList>
            <person name="Dunlap C."/>
        </authorList>
    </citation>
    <scope>NUCLEOTIDE SEQUENCE [LARGE SCALE GENOMIC DNA]</scope>
    <source>
        <strain evidence="3 4">DSM 100115</strain>
    </source>
</reference>
<gene>
    <name evidence="3" type="ORF">EDM57_22760</name>
</gene>
<feature type="domain" description="LHH" evidence="2">
    <location>
        <begin position="156"/>
        <end position="194"/>
    </location>
</feature>
<comment type="caution">
    <text evidence="3">The sequence shown here is derived from an EMBL/GenBank/DDBJ whole genome shotgun (WGS) entry which is preliminary data.</text>
</comment>
<feature type="region of interest" description="Disordered" evidence="1">
    <location>
        <begin position="1"/>
        <end position="51"/>
    </location>
</feature>